<evidence type="ECO:0000256" key="1">
    <source>
        <dbReference type="ARBA" id="ARBA00004141"/>
    </source>
</evidence>
<dbReference type="PANTHER" id="PTHR10766:SF111">
    <property type="entry name" value="TRANSMEMBRANE 9 SUPERFAMILY MEMBER 2"/>
    <property type="match status" value="1"/>
</dbReference>
<feature type="signal peptide" evidence="7">
    <location>
        <begin position="1"/>
        <end position="18"/>
    </location>
</feature>
<evidence type="ECO:0000256" key="4">
    <source>
        <dbReference type="ARBA" id="ARBA00022729"/>
    </source>
</evidence>
<dbReference type="GO" id="GO:0000329">
    <property type="term" value="C:fungal-type vacuole membrane"/>
    <property type="evidence" value="ECO:0007669"/>
    <property type="project" value="TreeGrafter"/>
</dbReference>
<keyword evidence="5" id="KW-1133">Transmembrane helix</keyword>
<name>A0A6C1DP48_SACPS</name>
<keyword evidence="3 8" id="KW-0812">Transmembrane</keyword>
<keyword evidence="4 7" id="KW-0732">Signal</keyword>
<comment type="similarity">
    <text evidence="2 7">Belongs to the nonaspanin (TM9SF) (TC 9.A.2) family.</text>
</comment>
<proteinExistence type="inferred from homology"/>
<evidence type="ECO:0000313" key="8">
    <source>
        <dbReference type="EMBL" id="QID78635.1"/>
    </source>
</evidence>
<keyword evidence="6" id="KW-0472">Membrane</keyword>
<evidence type="ECO:0000256" key="2">
    <source>
        <dbReference type="ARBA" id="ARBA00005227"/>
    </source>
</evidence>
<evidence type="ECO:0000256" key="5">
    <source>
        <dbReference type="ARBA" id="ARBA00022989"/>
    </source>
</evidence>
<protein>
    <recommendedName>
        <fullName evidence="7">Transmembrane 9 superfamily member</fullName>
    </recommendedName>
</protein>
<accession>A0A6C1DP48</accession>
<dbReference type="Proteomes" id="UP000501346">
    <property type="component" value="Chromosome ScIV"/>
</dbReference>
<gene>
    <name evidence="8" type="primary">TMN2_2</name>
    <name evidence="8" type="ORF">GRS66_000853</name>
</gene>
<dbReference type="GO" id="GO:0072657">
    <property type="term" value="P:protein localization to membrane"/>
    <property type="evidence" value="ECO:0007669"/>
    <property type="project" value="TreeGrafter"/>
</dbReference>
<evidence type="ECO:0000256" key="3">
    <source>
        <dbReference type="ARBA" id="ARBA00022692"/>
    </source>
</evidence>
<comment type="subcellular location">
    <subcellularLocation>
        <location evidence="1">Membrane</location>
        <topology evidence="1">Multi-pass membrane protein</topology>
    </subcellularLocation>
</comment>
<evidence type="ECO:0000256" key="6">
    <source>
        <dbReference type="ARBA" id="ARBA00023136"/>
    </source>
</evidence>
<dbReference type="GO" id="GO:0005768">
    <property type="term" value="C:endosome"/>
    <property type="evidence" value="ECO:0007669"/>
    <property type="project" value="TreeGrafter"/>
</dbReference>
<feature type="chain" id="PRO_5025712444" description="Transmembrane 9 superfamily member" evidence="7">
    <location>
        <begin position="19"/>
        <end position="292"/>
    </location>
</feature>
<reference evidence="8 9" key="1">
    <citation type="journal article" date="2019" name="BMC Genomics">
        <title>Chromosome level assembly and comparative genome analysis confirm lager-brewing yeasts originated from a single hybridization.</title>
        <authorList>
            <person name="Salazar A.N."/>
            <person name="Gorter de Vries A.R."/>
            <person name="van den Broek M."/>
            <person name="Brouwers N."/>
            <person name="de la Torre Cortes P."/>
            <person name="Kuijpers N.G.A."/>
            <person name="Daran J.G."/>
            <person name="Abeel T."/>
        </authorList>
    </citation>
    <scope>NUCLEOTIDE SEQUENCE [LARGE SCALE GENOMIC DNA]</scope>
    <source>
        <strain evidence="8 9">CBS 1483</strain>
    </source>
</reference>
<dbReference type="AlphaFoldDB" id="A0A6C1DP48"/>
<evidence type="ECO:0000313" key="9">
    <source>
        <dbReference type="Proteomes" id="UP000501346"/>
    </source>
</evidence>
<dbReference type="OrthoDB" id="1666796at2759"/>
<dbReference type="EMBL" id="CP048985">
    <property type="protein sequence ID" value="QID78635.1"/>
    <property type="molecule type" value="Genomic_DNA"/>
</dbReference>
<evidence type="ECO:0000256" key="7">
    <source>
        <dbReference type="RuleBase" id="RU363079"/>
    </source>
</evidence>
<dbReference type="Pfam" id="PF02990">
    <property type="entry name" value="EMP70"/>
    <property type="match status" value="1"/>
</dbReference>
<dbReference type="GO" id="GO:0007034">
    <property type="term" value="P:vacuolar transport"/>
    <property type="evidence" value="ECO:0007669"/>
    <property type="project" value="TreeGrafter"/>
</dbReference>
<sequence>MKRSVWLLIYCYATLTKGFSLPGLSPTTYHSGDEIPLLVNRLTPSIYFQHQDEEGNDVSGDKEHFLYSYDYYNKRFHFCRPEHVEKQPESLGSVIFGDRIYNSPFQLNMLEEKECVALCKSTIPGKDAKFINTLIKSGFFQNWLVDGLPAARKAYDSRTKTNYYGTGFELGFTDVKQTVDGKAVPSTMEELTSEASNEDVILDARQPKNVKPNLVKTVELPYFVNHFDIEVEFHDRGNDNYRVVGVIVNPVSIERSSPGACSTTGKPLILDEDKDNEVYFTYSVKFVASDTV</sequence>
<dbReference type="PANTHER" id="PTHR10766">
    <property type="entry name" value="TRANSMEMBRANE 9 SUPERFAMILY PROTEIN"/>
    <property type="match status" value="1"/>
</dbReference>
<organism evidence="8 9">
    <name type="scientific">Saccharomyces pastorianus</name>
    <name type="common">Lager yeast</name>
    <name type="synonym">Saccharomyces cerevisiae x Saccharomyces eubayanus</name>
    <dbReference type="NCBI Taxonomy" id="27292"/>
    <lineage>
        <taxon>Eukaryota</taxon>
        <taxon>Fungi</taxon>
        <taxon>Dikarya</taxon>
        <taxon>Ascomycota</taxon>
        <taxon>Saccharomycotina</taxon>
        <taxon>Saccharomycetes</taxon>
        <taxon>Saccharomycetales</taxon>
        <taxon>Saccharomycetaceae</taxon>
        <taxon>Saccharomyces</taxon>
    </lineage>
</organism>
<keyword evidence="9" id="KW-1185">Reference proteome</keyword>
<dbReference type="InterPro" id="IPR004240">
    <property type="entry name" value="EMP70"/>
</dbReference>